<keyword evidence="4" id="KW-1185">Reference proteome</keyword>
<feature type="transmembrane region" description="Helical" evidence="1">
    <location>
        <begin position="120"/>
        <end position="143"/>
    </location>
</feature>
<feature type="transmembrane region" description="Helical" evidence="1">
    <location>
        <begin position="62"/>
        <end position="85"/>
    </location>
</feature>
<sequence length="161" mass="17670">MLGVNGANWKAKLRELVLAQPDPHKVALSLAIGCSAAFLPPFGFHTVLVIAVASLLKTGVPLAVLGTWINNPWTFIPIFLPAYVIEIEIGEHLLRENTVFPSLRALSKMPTSAIIAQVKLVLWPFICGSLIASVLVFLVTYLLTRVFIRFKGKISSEHQAR</sequence>
<dbReference type="PANTHER" id="PTHR40547">
    <property type="entry name" value="SLL0298 PROTEIN"/>
    <property type="match status" value="1"/>
</dbReference>
<evidence type="ECO:0000313" key="3">
    <source>
        <dbReference type="EMBL" id="BAM05922.1"/>
    </source>
</evidence>
<name>I0IKX3_LEPFC</name>
<dbReference type="STRING" id="1162668.LFE_0195"/>
<proteinExistence type="predicted"/>
<dbReference type="EMBL" id="AP012342">
    <property type="protein sequence ID" value="BAM05922.1"/>
    <property type="molecule type" value="Genomic_DNA"/>
</dbReference>
<organism evidence="3 4">
    <name type="scientific">Leptospirillum ferrooxidans (strain C2-3)</name>
    <dbReference type="NCBI Taxonomy" id="1162668"/>
    <lineage>
        <taxon>Bacteria</taxon>
        <taxon>Pseudomonadati</taxon>
        <taxon>Nitrospirota</taxon>
        <taxon>Nitrospiria</taxon>
        <taxon>Nitrospirales</taxon>
        <taxon>Nitrospiraceae</taxon>
        <taxon>Leptospirillum</taxon>
    </lineage>
</organism>
<dbReference type="eggNOG" id="COG3216">
    <property type="taxonomic scope" value="Bacteria"/>
</dbReference>
<dbReference type="HOGENOM" id="CLU_102912_2_0_0"/>
<reference evidence="3 4" key="1">
    <citation type="journal article" date="2012" name="J. Bacteriol.">
        <title>Complete Genome Sequence of Leptospirillum ferrooxidans Strain C2-3, Isolated from a Fresh Volcanic Ash Deposit on the Island of Miyake, Japan.</title>
        <authorList>
            <person name="Fujimura R."/>
            <person name="Sato Y."/>
            <person name="Nishizawa T."/>
            <person name="Oshima K."/>
            <person name="Kim S.-W."/>
            <person name="Hattori M."/>
            <person name="Kamijo T."/>
            <person name="Ohta H."/>
        </authorList>
    </citation>
    <scope>NUCLEOTIDE SEQUENCE [LARGE SCALE GENOMIC DNA]</scope>
    <source>
        <strain evidence="3 4">C2-3</strain>
    </source>
</reference>
<dbReference type="PATRIC" id="fig|1162668.3.peg.228"/>
<dbReference type="KEGG" id="lfc:LFE_0195"/>
<keyword evidence="1" id="KW-1133">Transmembrane helix</keyword>
<reference evidence="4" key="2">
    <citation type="submission" date="2012-03" db="EMBL/GenBank/DDBJ databases">
        <title>The complete genome sequence of the pioneer microbe on fresh volcanic deposit, Leptospirillum ferrooxidans strain C2-3.</title>
        <authorList>
            <person name="Fujimura R."/>
            <person name="Sato Y."/>
            <person name="Nishizawa T."/>
            <person name="Nanba K."/>
            <person name="Oshima K."/>
            <person name="Hattori M."/>
            <person name="Kamijo T."/>
            <person name="Ohta H."/>
        </authorList>
    </citation>
    <scope>NUCLEOTIDE SEQUENCE [LARGE SCALE GENOMIC DNA]</scope>
    <source>
        <strain evidence="4">C2-3</strain>
    </source>
</reference>
<protein>
    <recommendedName>
        <fullName evidence="2">DUF2062 domain-containing protein</fullName>
    </recommendedName>
</protein>
<dbReference type="RefSeq" id="WP_014448416.1">
    <property type="nucleotide sequence ID" value="NC_017094.1"/>
</dbReference>
<dbReference type="Pfam" id="PF09835">
    <property type="entry name" value="DUF2062"/>
    <property type="match status" value="1"/>
</dbReference>
<feature type="transmembrane region" description="Helical" evidence="1">
    <location>
        <begin position="26"/>
        <end position="55"/>
    </location>
</feature>
<dbReference type="PANTHER" id="PTHR40547:SF1">
    <property type="entry name" value="SLL0298 PROTEIN"/>
    <property type="match status" value="1"/>
</dbReference>
<dbReference type="OrthoDB" id="9794343at2"/>
<feature type="domain" description="DUF2062" evidence="2">
    <location>
        <begin position="10"/>
        <end position="151"/>
    </location>
</feature>
<evidence type="ECO:0000313" key="4">
    <source>
        <dbReference type="Proteomes" id="UP000007382"/>
    </source>
</evidence>
<keyword evidence="1" id="KW-0812">Transmembrane</keyword>
<keyword evidence="1" id="KW-0472">Membrane</keyword>
<evidence type="ECO:0000259" key="2">
    <source>
        <dbReference type="Pfam" id="PF09835"/>
    </source>
</evidence>
<evidence type="ECO:0000256" key="1">
    <source>
        <dbReference type="SAM" id="Phobius"/>
    </source>
</evidence>
<dbReference type="AlphaFoldDB" id="I0IKX3"/>
<accession>I0IKX3</accession>
<dbReference type="InterPro" id="IPR018639">
    <property type="entry name" value="DUF2062"/>
</dbReference>
<dbReference type="Proteomes" id="UP000007382">
    <property type="component" value="Chromosome"/>
</dbReference>
<gene>
    <name evidence="3" type="ordered locus">LFE_0195</name>
</gene>